<protein>
    <submittedName>
        <fullName evidence="1">Uncharacterized protein</fullName>
    </submittedName>
</protein>
<name>A0A815UUV3_9BILA</name>
<organism evidence="1 3">
    <name type="scientific">Rotaria magnacalcarata</name>
    <dbReference type="NCBI Taxonomy" id="392030"/>
    <lineage>
        <taxon>Eukaryota</taxon>
        <taxon>Metazoa</taxon>
        <taxon>Spiralia</taxon>
        <taxon>Gnathifera</taxon>
        <taxon>Rotifera</taxon>
        <taxon>Eurotatoria</taxon>
        <taxon>Bdelloidea</taxon>
        <taxon>Philodinida</taxon>
        <taxon>Philodinidae</taxon>
        <taxon>Rotaria</taxon>
    </lineage>
</organism>
<proteinExistence type="predicted"/>
<dbReference type="EMBL" id="CAJOBJ010057389">
    <property type="protein sequence ID" value="CAF4402976.1"/>
    <property type="molecule type" value="Genomic_DNA"/>
</dbReference>
<evidence type="ECO:0000313" key="2">
    <source>
        <dbReference type="EMBL" id="CAF4402976.1"/>
    </source>
</evidence>
<sequence length="77" mass="9050">MKQFLQRINKLNALTELKQFESTNEHEKIMFPVHHKIKRLTNETKSNNIDEDVDFNSDHVEAIILRAYEAAQHMVAS</sequence>
<accession>A0A815UUV3</accession>
<gene>
    <name evidence="2" type="ORF">GIL414_LOCUS30247</name>
    <name evidence="1" type="ORF">KQP761_LOCUS15973</name>
</gene>
<feature type="non-terminal residue" evidence="1">
    <location>
        <position position="77"/>
    </location>
</feature>
<evidence type="ECO:0000313" key="3">
    <source>
        <dbReference type="Proteomes" id="UP000663834"/>
    </source>
</evidence>
<evidence type="ECO:0000313" key="1">
    <source>
        <dbReference type="EMBL" id="CAF1525730.1"/>
    </source>
</evidence>
<dbReference type="Proteomes" id="UP000663834">
    <property type="component" value="Unassembled WGS sequence"/>
</dbReference>
<dbReference type="Proteomes" id="UP000681720">
    <property type="component" value="Unassembled WGS sequence"/>
</dbReference>
<dbReference type="AlphaFoldDB" id="A0A815UUV3"/>
<comment type="caution">
    <text evidence="1">The sequence shown here is derived from an EMBL/GenBank/DDBJ whole genome shotgun (WGS) entry which is preliminary data.</text>
</comment>
<reference evidence="1" key="1">
    <citation type="submission" date="2021-02" db="EMBL/GenBank/DDBJ databases">
        <authorList>
            <person name="Nowell W R."/>
        </authorList>
    </citation>
    <scope>NUCLEOTIDE SEQUENCE</scope>
</reference>
<dbReference type="EMBL" id="CAJNOW010007924">
    <property type="protein sequence ID" value="CAF1525730.1"/>
    <property type="molecule type" value="Genomic_DNA"/>
</dbReference>